<dbReference type="GO" id="GO:0004519">
    <property type="term" value="F:endonuclease activity"/>
    <property type="evidence" value="ECO:0007669"/>
    <property type="project" value="InterPro"/>
</dbReference>
<dbReference type="InterPro" id="IPR011856">
    <property type="entry name" value="tRNA_endonuc-like_dom_sf"/>
</dbReference>
<dbReference type="GO" id="GO:0003676">
    <property type="term" value="F:nucleic acid binding"/>
    <property type="evidence" value="ECO:0007669"/>
    <property type="project" value="InterPro"/>
</dbReference>
<reference evidence="2" key="1">
    <citation type="submission" date="2018-06" db="EMBL/GenBank/DDBJ databases">
        <authorList>
            <person name="Zhirakovskaya E."/>
        </authorList>
    </citation>
    <scope>NUCLEOTIDE SEQUENCE</scope>
</reference>
<dbReference type="InterPro" id="IPR048301">
    <property type="entry name" value="NucS_C"/>
</dbReference>
<dbReference type="Gene3D" id="3.40.1350.10">
    <property type="match status" value="1"/>
</dbReference>
<name>A0A3B0YJY0_9ZZZZ</name>
<organism evidence="2">
    <name type="scientific">hydrothermal vent metagenome</name>
    <dbReference type="NCBI Taxonomy" id="652676"/>
    <lineage>
        <taxon>unclassified sequences</taxon>
        <taxon>metagenomes</taxon>
        <taxon>ecological metagenomes</taxon>
    </lineage>
</organism>
<dbReference type="EMBL" id="UOFM01000142">
    <property type="protein sequence ID" value="VAW75602.1"/>
    <property type="molecule type" value="Genomic_DNA"/>
</dbReference>
<protein>
    <recommendedName>
        <fullName evidence="1">Endonuclease NucS C-terminal domain-containing protein</fullName>
    </recommendedName>
</protein>
<sequence length="354" mass="40416">MSISMNLWSVEKGSLIKIQNSRVYLESQLEDWVLDDPMLLNLDVMIVARQVHTTYGGYIDLLAITREGDLVVIELKRDKTPRDIVSQCLDYASWVCDLNYDEICDIYEKYNSKNLTDEFPNFFDEPLPETLNENHQMVIVAASLDDSTERIINYLADNHAININAIFFNVFDYKGTQILGRSFLNDPEKIEEKSNQGKRAPWTGYYFVNTGIHSNDSRKWELNTKYSYISAGGGSRWINAIKKLSPGDKIFGYIKGSGYVGYGVVEESAIPVTEFSVGNGLFVDNLPSDHKWKTGEVTDTKGEWLVRVKWLKTVEQDNAKWLPNGFANQNVVCKLRDTRTFEYLSKEFGVDTNG</sequence>
<gene>
    <name evidence="2" type="ORF">MNBD_GAMMA14-1702</name>
</gene>
<evidence type="ECO:0000313" key="2">
    <source>
        <dbReference type="EMBL" id="VAW75602.1"/>
    </source>
</evidence>
<accession>A0A3B0YJY0</accession>
<dbReference type="Pfam" id="PF01939">
    <property type="entry name" value="NucS_C"/>
    <property type="match status" value="1"/>
</dbReference>
<evidence type="ECO:0000259" key="1">
    <source>
        <dbReference type="Pfam" id="PF01939"/>
    </source>
</evidence>
<proteinExistence type="predicted"/>
<dbReference type="AlphaFoldDB" id="A0A3B0YJY0"/>
<feature type="domain" description="Endonuclease NucS C-terminal" evidence="1">
    <location>
        <begin position="26"/>
        <end position="91"/>
    </location>
</feature>